<organism evidence="1 2">
    <name type="scientific">Apiospora saccharicola</name>
    <dbReference type="NCBI Taxonomy" id="335842"/>
    <lineage>
        <taxon>Eukaryota</taxon>
        <taxon>Fungi</taxon>
        <taxon>Dikarya</taxon>
        <taxon>Ascomycota</taxon>
        <taxon>Pezizomycotina</taxon>
        <taxon>Sordariomycetes</taxon>
        <taxon>Xylariomycetidae</taxon>
        <taxon>Amphisphaeriales</taxon>
        <taxon>Apiosporaceae</taxon>
        <taxon>Apiospora</taxon>
    </lineage>
</organism>
<dbReference type="EMBL" id="JAQQWM010000004">
    <property type="protein sequence ID" value="KAK8067422.1"/>
    <property type="molecule type" value="Genomic_DNA"/>
</dbReference>
<reference evidence="1 2" key="1">
    <citation type="submission" date="2023-01" db="EMBL/GenBank/DDBJ databases">
        <title>Analysis of 21 Apiospora genomes using comparative genomics revels a genus with tremendous synthesis potential of carbohydrate active enzymes and secondary metabolites.</title>
        <authorList>
            <person name="Sorensen T."/>
        </authorList>
    </citation>
    <scope>NUCLEOTIDE SEQUENCE [LARGE SCALE GENOMIC DNA]</scope>
    <source>
        <strain evidence="1 2">CBS 83171</strain>
    </source>
</reference>
<proteinExistence type="predicted"/>
<keyword evidence="2" id="KW-1185">Reference proteome</keyword>
<evidence type="ECO:0000313" key="1">
    <source>
        <dbReference type="EMBL" id="KAK8067422.1"/>
    </source>
</evidence>
<name>A0ABR1V8B8_9PEZI</name>
<protein>
    <submittedName>
        <fullName evidence="1">Uncharacterized protein</fullName>
    </submittedName>
</protein>
<accession>A0ABR1V8B8</accession>
<comment type="caution">
    <text evidence="1">The sequence shown here is derived from an EMBL/GenBank/DDBJ whole genome shotgun (WGS) entry which is preliminary data.</text>
</comment>
<sequence length="75" mass="8908">MHKKGLAIQRAHLQAVMAYKDLVWAEGFKRLDTRRLPRTMNTGYFDRTLTREKFDKYWNEKWSGSGVPSPYTLED</sequence>
<gene>
    <name evidence="1" type="ORF">PG996_006534</name>
</gene>
<dbReference type="Proteomes" id="UP001446871">
    <property type="component" value="Unassembled WGS sequence"/>
</dbReference>
<evidence type="ECO:0000313" key="2">
    <source>
        <dbReference type="Proteomes" id="UP001446871"/>
    </source>
</evidence>